<evidence type="ECO:0000313" key="3">
    <source>
        <dbReference type="Proteomes" id="UP000226429"/>
    </source>
</evidence>
<name>A0A370CHU0_9COXI</name>
<dbReference type="SUPFAM" id="SSF53098">
    <property type="entry name" value="Ribonuclease H-like"/>
    <property type="match status" value="1"/>
</dbReference>
<dbReference type="GO" id="GO:0003676">
    <property type="term" value="F:nucleic acid binding"/>
    <property type="evidence" value="ECO:0007669"/>
    <property type="project" value="InterPro"/>
</dbReference>
<keyword evidence="3" id="KW-1185">Reference proteome</keyword>
<dbReference type="Pfam" id="PF13518">
    <property type="entry name" value="HTH_28"/>
    <property type="match status" value="1"/>
</dbReference>
<proteinExistence type="predicted"/>
<dbReference type="InterPro" id="IPR036397">
    <property type="entry name" value="RNaseH_sf"/>
</dbReference>
<dbReference type="SUPFAM" id="SSF46689">
    <property type="entry name" value="Homeodomain-like"/>
    <property type="match status" value="1"/>
</dbReference>
<gene>
    <name evidence="2" type="ORF">CFE62_006945</name>
</gene>
<dbReference type="InterPro" id="IPR009057">
    <property type="entry name" value="Homeodomain-like_sf"/>
</dbReference>
<comment type="caution">
    <text evidence="2">The sequence shown here is derived from an EMBL/GenBank/DDBJ whole genome shotgun (WGS) entry which is preliminary data.</text>
</comment>
<dbReference type="PANTHER" id="PTHR35004:SF7">
    <property type="entry name" value="INTEGRASE PROTEIN"/>
    <property type="match status" value="1"/>
</dbReference>
<reference evidence="2 3" key="1">
    <citation type="journal article" date="2017" name="Int. J. Syst. Evol. Microbiol.">
        <title>Aquarickettsiella crustaci n. gen. n. sp. (Gammaproteobacteria: Legionellales: Coxiellaceae); a bacterial pathogen of the freshwater crustacean: Gammarus fossarum (Malacostraca: Amphipoda).</title>
        <authorList>
            <person name="Bojko J."/>
            <person name="Dunn A.M."/>
            <person name="Stebbing P.D."/>
            <person name="Van Aerle R."/>
            <person name="Bacela-Spychalska K."/>
            <person name="Bean T.P."/>
            <person name="Stentiford G.D."/>
        </authorList>
    </citation>
    <scope>NUCLEOTIDE SEQUENCE [LARGE SCALE GENOMIC DNA]</scope>
    <source>
        <strain evidence="2">RA15029</strain>
    </source>
</reference>
<reference evidence="2 3" key="2">
    <citation type="journal article" date="2018" name="J. Invertebr. Pathol.">
        <title>'Candidatus Aquirickettsiella gammari' (Gammaproteobacteria: Legionellales: Coxiellaceae): A bacterial pathogen of the freshwater crustacean Gammarus fossarum (Malacostraca: Amphipoda).</title>
        <authorList>
            <person name="Bojko J."/>
            <person name="Dunn A.M."/>
            <person name="Stebbing P.D."/>
            <person name="van Aerle R."/>
            <person name="Bacela-Spychalska K."/>
            <person name="Bean T.P."/>
            <person name="Urrutia A."/>
            <person name="Stentiford G.D."/>
        </authorList>
    </citation>
    <scope>NUCLEOTIDE SEQUENCE [LARGE SCALE GENOMIC DNA]</scope>
    <source>
        <strain evidence="2">RA15029</strain>
    </source>
</reference>
<sequence>MNSKNRKLKARENWIKLYKELDSVSKTARRCGIPRSTLYRWINRYEAGGENSLADRSQKPIKLAKQKTTEEIEKLILLLRQQHNFGPQSISTHLLRNHKIELSAPTVWRVLQRHAVKPLKRYKKNKGIKRYSRPIPGDRVQMDVTKIRVRCYQFTAVDDCTRLRVLRLYPSKHAENTVKFLYEVIESFLFPIQRIQTDWGTEFYNDLFQEELATHFIKFRPIKPRSPHL</sequence>
<dbReference type="Proteomes" id="UP000226429">
    <property type="component" value="Unassembled WGS sequence"/>
</dbReference>
<dbReference type="PROSITE" id="PS50994">
    <property type="entry name" value="INTEGRASE"/>
    <property type="match status" value="1"/>
</dbReference>
<evidence type="ECO:0000313" key="2">
    <source>
        <dbReference type="EMBL" id="RDH39836.1"/>
    </source>
</evidence>
<protein>
    <submittedName>
        <fullName evidence="2">IS481 family transposase</fullName>
    </submittedName>
</protein>
<dbReference type="InterPro" id="IPR055247">
    <property type="entry name" value="InsJ-like_HTH"/>
</dbReference>
<feature type="domain" description="Integrase catalytic" evidence="1">
    <location>
        <begin position="130"/>
        <end position="229"/>
    </location>
</feature>
<dbReference type="AlphaFoldDB" id="A0A370CHU0"/>
<dbReference type="InterPro" id="IPR012337">
    <property type="entry name" value="RNaseH-like_sf"/>
</dbReference>
<dbReference type="EMBL" id="NMOS02000034">
    <property type="protein sequence ID" value="RDH39836.1"/>
    <property type="molecule type" value="Genomic_DNA"/>
</dbReference>
<dbReference type="PANTHER" id="PTHR35004">
    <property type="entry name" value="TRANSPOSASE RV3428C-RELATED"/>
    <property type="match status" value="1"/>
</dbReference>
<dbReference type="Gene3D" id="1.10.10.60">
    <property type="entry name" value="Homeodomain-like"/>
    <property type="match status" value="1"/>
</dbReference>
<organism evidence="2 3">
    <name type="scientific">Candidatus Aquirickettsiella gammari</name>
    <dbReference type="NCBI Taxonomy" id="2016198"/>
    <lineage>
        <taxon>Bacteria</taxon>
        <taxon>Pseudomonadati</taxon>
        <taxon>Pseudomonadota</taxon>
        <taxon>Gammaproteobacteria</taxon>
        <taxon>Legionellales</taxon>
        <taxon>Coxiellaceae</taxon>
        <taxon>Candidatus Aquirickettsiella</taxon>
    </lineage>
</organism>
<accession>A0A370CHU0</accession>
<evidence type="ECO:0000259" key="1">
    <source>
        <dbReference type="PROSITE" id="PS50994"/>
    </source>
</evidence>
<dbReference type="GO" id="GO:0015074">
    <property type="term" value="P:DNA integration"/>
    <property type="evidence" value="ECO:0007669"/>
    <property type="project" value="InterPro"/>
</dbReference>
<dbReference type="Gene3D" id="3.30.420.10">
    <property type="entry name" value="Ribonuclease H-like superfamily/Ribonuclease H"/>
    <property type="match status" value="1"/>
</dbReference>
<dbReference type="InterPro" id="IPR001584">
    <property type="entry name" value="Integrase_cat-core"/>
</dbReference>
<dbReference type="Pfam" id="PF00665">
    <property type="entry name" value="rve"/>
    <property type="match status" value="1"/>
</dbReference>